<reference evidence="1 2" key="1">
    <citation type="submission" date="2015-02" db="EMBL/GenBank/DDBJ databases">
        <title>Single-cell genomics of uncultivated deep-branching MTB reveals a conserved set of magnetosome genes.</title>
        <authorList>
            <person name="Kolinko S."/>
            <person name="Richter M."/>
            <person name="Glockner F.O."/>
            <person name="Brachmann A."/>
            <person name="Schuler D."/>
        </authorList>
    </citation>
    <scope>NUCLEOTIDE SEQUENCE [LARGE SCALE GENOMIC DNA]</scope>
    <source>
        <strain evidence="1">SKK-01</strain>
    </source>
</reference>
<comment type="caution">
    <text evidence="1">The sequence shown here is derived from an EMBL/GenBank/DDBJ whole genome shotgun (WGS) entry which is preliminary data.</text>
</comment>
<dbReference type="EMBL" id="JYNY01000627">
    <property type="protein sequence ID" value="KJJ83274.1"/>
    <property type="molecule type" value="Genomic_DNA"/>
</dbReference>
<gene>
    <name evidence="1" type="ORF">OMAG_002849</name>
</gene>
<accession>A0A0F0CMQ8</accession>
<keyword evidence="2" id="KW-1185">Reference proteome</keyword>
<protein>
    <submittedName>
        <fullName evidence="1">Uncharacterized protein</fullName>
    </submittedName>
</protein>
<name>A0A0F0CMQ8_9BACT</name>
<sequence length="162" mass="17953">MTVSICSIGIFCLDKILRISPSRVSNAKARSFTISKMFLFSSRILSLSCSIVFRKSVSSLGVKPAEMLPPPSLYTDLSFICFIKTHLSSFLFILSISPRDVILNLSPLFFPAQTSTKTHEISPSFFGWPEMTFSIGPSPNNVLSFNNFSINPCQSKSAAFMF</sequence>
<evidence type="ECO:0000313" key="2">
    <source>
        <dbReference type="Proteomes" id="UP000033428"/>
    </source>
</evidence>
<dbReference type="AlphaFoldDB" id="A0A0F0CMQ8"/>
<dbReference type="Proteomes" id="UP000033428">
    <property type="component" value="Unassembled WGS sequence"/>
</dbReference>
<organism evidence="1 2">
    <name type="scientific">Candidatus Omnitrophus magneticus</name>
    <dbReference type="NCBI Taxonomy" id="1609969"/>
    <lineage>
        <taxon>Bacteria</taxon>
        <taxon>Pseudomonadati</taxon>
        <taxon>Candidatus Omnitrophota</taxon>
        <taxon>Candidatus Omnitrophus</taxon>
    </lineage>
</organism>
<evidence type="ECO:0000313" key="1">
    <source>
        <dbReference type="EMBL" id="KJJ83274.1"/>
    </source>
</evidence>
<proteinExistence type="predicted"/>